<accession>A0ABX1CU37</accession>
<reference evidence="1 2" key="1">
    <citation type="submission" date="2020-03" db="EMBL/GenBank/DDBJ databases">
        <authorList>
            <person name="Wang L."/>
            <person name="He N."/>
            <person name="Li Y."/>
            <person name="Fang Y."/>
            <person name="Zhang F."/>
        </authorList>
    </citation>
    <scope>NUCLEOTIDE SEQUENCE [LARGE SCALE GENOMIC DNA]</scope>
    <source>
        <strain evidence="1 2">36D10-4-7</strain>
    </source>
</reference>
<protein>
    <submittedName>
        <fullName evidence="1">Uncharacterized protein</fullName>
    </submittedName>
</protein>
<name>A0ABX1CU37_9SPHN</name>
<sequence>MADRVPFSITIGGSLPADRLDELIDIANSAGLSPTWDGGPLTVDHLPVGTPLKLHAHEVANGQIDDIEDFCCHNDLPFVRWSGAAPGSFPAEIVVWVGEGPRRSFTADDDEHVVLTTEEAEKVQSLDDLKEHFETGSYVPPPLEIVNPKSE</sequence>
<proteinExistence type="predicted"/>
<evidence type="ECO:0000313" key="1">
    <source>
        <dbReference type="EMBL" id="NJR80896.1"/>
    </source>
</evidence>
<gene>
    <name evidence="1" type="ORF">HBH26_20260</name>
</gene>
<evidence type="ECO:0000313" key="2">
    <source>
        <dbReference type="Proteomes" id="UP000732399"/>
    </source>
</evidence>
<dbReference type="EMBL" id="JAAVJH010000046">
    <property type="protein sequence ID" value="NJR80896.1"/>
    <property type="molecule type" value="Genomic_DNA"/>
</dbReference>
<organism evidence="1 2">
    <name type="scientific">Sphingomonas corticis</name>
    <dbReference type="NCBI Taxonomy" id="2722791"/>
    <lineage>
        <taxon>Bacteria</taxon>
        <taxon>Pseudomonadati</taxon>
        <taxon>Pseudomonadota</taxon>
        <taxon>Alphaproteobacteria</taxon>
        <taxon>Sphingomonadales</taxon>
        <taxon>Sphingomonadaceae</taxon>
        <taxon>Sphingomonas</taxon>
    </lineage>
</organism>
<keyword evidence="2" id="KW-1185">Reference proteome</keyword>
<comment type="caution">
    <text evidence="1">The sequence shown here is derived from an EMBL/GenBank/DDBJ whole genome shotgun (WGS) entry which is preliminary data.</text>
</comment>
<dbReference type="Proteomes" id="UP000732399">
    <property type="component" value="Unassembled WGS sequence"/>
</dbReference>
<dbReference type="RefSeq" id="WP_168136365.1">
    <property type="nucleotide sequence ID" value="NZ_JAAVJH010000046.1"/>
</dbReference>